<dbReference type="AlphaFoldDB" id="A0AAW4BN55"/>
<sequence length="112" mass="12295">MSNRFLSAETVIESLRDNGYTNTAYALAELIDNSLQATATRVEVGFIEEQLAAKKNYTVSEISLWDNGIGMDTNTLRIAMQFGGGTHRKDIKGMGKFGMGLPNSSISQCRRV</sequence>
<feature type="non-terminal residue" evidence="1">
    <location>
        <position position="112"/>
    </location>
</feature>
<evidence type="ECO:0000313" key="1">
    <source>
        <dbReference type="EMBL" id="MBF4437118.1"/>
    </source>
</evidence>
<gene>
    <name evidence="1" type="ORF">ERJ77_22045</name>
</gene>
<dbReference type="Proteomes" id="UP000786185">
    <property type="component" value="Unassembled WGS sequence"/>
</dbReference>
<dbReference type="EMBL" id="SCLC01000644">
    <property type="protein sequence ID" value="MBF4437118.1"/>
    <property type="molecule type" value="Genomic_DNA"/>
</dbReference>
<accession>A0AAW4BN55</accession>
<keyword evidence="1" id="KW-0547">Nucleotide-binding</keyword>
<keyword evidence="1" id="KW-0067">ATP-binding</keyword>
<evidence type="ECO:0000313" key="2">
    <source>
        <dbReference type="Proteomes" id="UP000786185"/>
    </source>
</evidence>
<reference evidence="1" key="1">
    <citation type="journal article" date="2021" name="PeerJ">
        <title>Analysis of 44 Vibrio anguillarum genomes reveals high genetic diversity.</title>
        <authorList>
            <person name="Hansen M.J."/>
            <person name="Dalsgaard I."/>
        </authorList>
    </citation>
    <scope>NUCLEOTIDE SEQUENCE</scope>
    <source>
        <strain evidence="1">850617-1/1</strain>
    </source>
</reference>
<dbReference type="Pfam" id="PF13589">
    <property type="entry name" value="HATPase_c_3"/>
    <property type="match status" value="1"/>
</dbReference>
<protein>
    <submittedName>
        <fullName evidence="1">ATP-binding protein</fullName>
    </submittedName>
</protein>
<organism evidence="1 2">
    <name type="scientific">Vibrio anguillarum</name>
    <name type="common">Listonella anguillarum</name>
    <dbReference type="NCBI Taxonomy" id="55601"/>
    <lineage>
        <taxon>Bacteria</taxon>
        <taxon>Pseudomonadati</taxon>
        <taxon>Pseudomonadota</taxon>
        <taxon>Gammaproteobacteria</taxon>
        <taxon>Vibrionales</taxon>
        <taxon>Vibrionaceae</taxon>
        <taxon>Vibrio</taxon>
    </lineage>
</organism>
<proteinExistence type="predicted"/>
<dbReference type="Gene3D" id="3.30.565.10">
    <property type="entry name" value="Histidine kinase-like ATPase, C-terminal domain"/>
    <property type="match status" value="1"/>
</dbReference>
<dbReference type="SUPFAM" id="SSF55874">
    <property type="entry name" value="ATPase domain of HSP90 chaperone/DNA topoisomerase II/histidine kinase"/>
    <property type="match status" value="1"/>
</dbReference>
<dbReference type="InterPro" id="IPR036890">
    <property type="entry name" value="HATPase_C_sf"/>
</dbReference>
<name>A0AAW4BN55_VIBAN</name>
<comment type="caution">
    <text evidence="1">The sequence shown here is derived from an EMBL/GenBank/DDBJ whole genome shotgun (WGS) entry which is preliminary data.</text>
</comment>
<dbReference type="GO" id="GO:0005524">
    <property type="term" value="F:ATP binding"/>
    <property type="evidence" value="ECO:0007669"/>
    <property type="project" value="UniProtKB-KW"/>
</dbReference>